<keyword evidence="1" id="KW-1133">Transmembrane helix</keyword>
<dbReference type="PATRIC" id="fig|1227461.3.peg.2214"/>
<dbReference type="InterPro" id="IPR051082">
    <property type="entry name" value="Pentapeptide-BTB/POZ_domain"/>
</dbReference>
<comment type="caution">
    <text evidence="2">The sequence shown here is derived from an EMBL/GenBank/DDBJ whole genome shotgun (WGS) entry which is preliminary data.</text>
</comment>
<evidence type="ECO:0000313" key="2">
    <source>
        <dbReference type="EMBL" id="ELZ68577.1"/>
    </source>
</evidence>
<organism evidence="2 3">
    <name type="scientific">Haloferax prahovense (strain DSM 18310 / JCM 13924 / TL6)</name>
    <dbReference type="NCBI Taxonomy" id="1227461"/>
    <lineage>
        <taxon>Archaea</taxon>
        <taxon>Methanobacteriati</taxon>
        <taxon>Methanobacteriota</taxon>
        <taxon>Stenosarchaea group</taxon>
        <taxon>Halobacteria</taxon>
        <taxon>Halobacteriales</taxon>
        <taxon>Haloferacaceae</taxon>
        <taxon>Haloferax</taxon>
    </lineage>
</organism>
<name>M0GAN4_HALPT</name>
<dbReference type="Pfam" id="PF00805">
    <property type="entry name" value="Pentapeptide"/>
    <property type="match status" value="3"/>
</dbReference>
<dbReference type="EMBL" id="AOLG01000035">
    <property type="protein sequence ID" value="ELZ68577.1"/>
    <property type="molecule type" value="Genomic_DNA"/>
</dbReference>
<dbReference type="InterPro" id="IPR001646">
    <property type="entry name" value="5peptide_repeat"/>
</dbReference>
<reference evidence="2 3" key="1">
    <citation type="journal article" date="2014" name="PLoS Genet.">
        <title>Phylogenetically driven sequencing of extremely halophilic archaea reveals strategies for static and dynamic osmo-response.</title>
        <authorList>
            <person name="Becker E.A."/>
            <person name="Seitzer P.M."/>
            <person name="Tritt A."/>
            <person name="Larsen D."/>
            <person name="Krusor M."/>
            <person name="Yao A.I."/>
            <person name="Wu D."/>
            <person name="Madern D."/>
            <person name="Eisen J.A."/>
            <person name="Darling A.E."/>
            <person name="Facciotti M.T."/>
        </authorList>
    </citation>
    <scope>NUCLEOTIDE SEQUENCE [LARGE SCALE GENOMIC DNA]</scope>
    <source>
        <strain evidence="3">DSM 18310 / JCM 13924 / TL6</strain>
    </source>
</reference>
<evidence type="ECO:0000313" key="3">
    <source>
        <dbReference type="Proteomes" id="UP000011559"/>
    </source>
</evidence>
<sequence>MRSTDLRFGSLLDAVVKGVDLTGGDLRDTDMMSCDLEASVLIDTNLRATNFTDSSLRKANLTGSDLEGAELSNTDLAHATLDGVNLSRTQIRRSNLQNISAFGADFSQKDLTGNDFTSADIRNADLNGSELEDIDFKDANLYNADLSSANLQRAKFHRAELVDADFTGSDLRGTTFSSVDIRGIRFDGVDLSGDTKFYGFCSEPTNAQEWNVLAEGYEAVRKAFRQKALDDTHRELYYLQRKARTKEASKNGQWIKYLGNLTSQGLTGYGVRVSYVLIWTVLLLASSTAWYSLVGTTGSWTGGSLFYSVSTLVTSAPHPPKNLVPWVPREFTDIVVLTETYVGTLLIVLLGYVLGNRDTI</sequence>
<protein>
    <submittedName>
        <fullName evidence="2">Pentapeptide repeat-containing protein</fullName>
    </submittedName>
</protein>
<gene>
    <name evidence="2" type="ORF">C457_11251</name>
</gene>
<dbReference type="AlphaFoldDB" id="M0GAN4"/>
<keyword evidence="1" id="KW-0472">Membrane</keyword>
<keyword evidence="3" id="KW-1185">Reference proteome</keyword>
<keyword evidence="1" id="KW-0812">Transmembrane</keyword>
<dbReference type="Proteomes" id="UP000011559">
    <property type="component" value="Unassembled WGS sequence"/>
</dbReference>
<feature type="transmembrane region" description="Helical" evidence="1">
    <location>
        <begin position="334"/>
        <end position="354"/>
    </location>
</feature>
<dbReference type="SUPFAM" id="SSF141571">
    <property type="entry name" value="Pentapeptide repeat-like"/>
    <property type="match status" value="1"/>
</dbReference>
<dbReference type="PANTHER" id="PTHR14136:SF17">
    <property type="entry name" value="BTB_POZ DOMAIN-CONTAINING PROTEIN KCTD9"/>
    <property type="match status" value="1"/>
</dbReference>
<proteinExistence type="predicted"/>
<feature type="transmembrane region" description="Helical" evidence="1">
    <location>
        <begin position="273"/>
        <end position="293"/>
    </location>
</feature>
<accession>M0GAN4</accession>
<dbReference type="Gene3D" id="2.160.20.80">
    <property type="entry name" value="E3 ubiquitin-protein ligase SopA"/>
    <property type="match status" value="2"/>
</dbReference>
<evidence type="ECO:0000256" key="1">
    <source>
        <dbReference type="SAM" id="Phobius"/>
    </source>
</evidence>
<dbReference type="PANTHER" id="PTHR14136">
    <property type="entry name" value="BTB_POZ DOMAIN-CONTAINING PROTEIN KCTD9"/>
    <property type="match status" value="1"/>
</dbReference>